<accession>A0A2W7TVX4</accession>
<dbReference type="AlphaFoldDB" id="A0A2W7TVX4"/>
<gene>
    <name evidence="1" type="ORF">DOS84_06180</name>
</gene>
<keyword evidence="2" id="KW-1185">Reference proteome</keyword>
<sequence>MVNDCALYSQSNSVDYYQFSNVILRSESINNGSNLYVFGQVNSPKKTSFSIPFACLEFKDIYSFQIRVLLKTRTLLYQELRSITTQSIFINEMITSRNSYKSLYIA</sequence>
<organism evidence="1 2">
    <name type="scientific">Flavobacterium aquariorum</name>
    <dbReference type="NCBI Taxonomy" id="2217670"/>
    <lineage>
        <taxon>Bacteria</taxon>
        <taxon>Pseudomonadati</taxon>
        <taxon>Bacteroidota</taxon>
        <taxon>Flavobacteriia</taxon>
        <taxon>Flavobacteriales</taxon>
        <taxon>Flavobacteriaceae</taxon>
        <taxon>Flavobacterium</taxon>
    </lineage>
</organism>
<name>A0A2W7TVX4_9FLAO</name>
<evidence type="ECO:0000313" key="2">
    <source>
        <dbReference type="Proteomes" id="UP000249177"/>
    </source>
</evidence>
<proteinExistence type="predicted"/>
<dbReference type="EMBL" id="QKXH01000003">
    <property type="protein sequence ID" value="PZX94208.1"/>
    <property type="molecule type" value="Genomic_DNA"/>
</dbReference>
<protein>
    <submittedName>
        <fullName evidence="1">Uncharacterized protein</fullName>
    </submittedName>
</protein>
<comment type="caution">
    <text evidence="1">The sequence shown here is derived from an EMBL/GenBank/DDBJ whole genome shotgun (WGS) entry which is preliminary data.</text>
</comment>
<dbReference type="Proteomes" id="UP000249177">
    <property type="component" value="Unassembled WGS sequence"/>
</dbReference>
<evidence type="ECO:0000313" key="1">
    <source>
        <dbReference type="EMBL" id="PZX94208.1"/>
    </source>
</evidence>
<reference evidence="1 2" key="1">
    <citation type="submission" date="2018-06" db="EMBL/GenBank/DDBJ databases">
        <title>Flavobacterium sp IMCC34762, genome.</title>
        <authorList>
            <person name="Joung Y."/>
            <person name="Cho J."/>
            <person name="Song J."/>
        </authorList>
    </citation>
    <scope>NUCLEOTIDE SEQUENCE [LARGE SCALE GENOMIC DNA]</scope>
    <source>
        <strain evidence="1 2">IMCC34762</strain>
    </source>
</reference>